<evidence type="ECO:0000256" key="1">
    <source>
        <dbReference type="SAM" id="Coils"/>
    </source>
</evidence>
<organism evidence="2 3">
    <name type="scientific">Polyplax serrata</name>
    <name type="common">Common mouse louse</name>
    <dbReference type="NCBI Taxonomy" id="468196"/>
    <lineage>
        <taxon>Eukaryota</taxon>
        <taxon>Metazoa</taxon>
        <taxon>Ecdysozoa</taxon>
        <taxon>Arthropoda</taxon>
        <taxon>Hexapoda</taxon>
        <taxon>Insecta</taxon>
        <taxon>Pterygota</taxon>
        <taxon>Neoptera</taxon>
        <taxon>Paraneoptera</taxon>
        <taxon>Psocodea</taxon>
        <taxon>Troctomorpha</taxon>
        <taxon>Phthiraptera</taxon>
        <taxon>Anoplura</taxon>
        <taxon>Polyplacidae</taxon>
        <taxon>Polyplax</taxon>
    </lineage>
</organism>
<evidence type="ECO:0000313" key="3">
    <source>
        <dbReference type="Proteomes" id="UP001372834"/>
    </source>
</evidence>
<proteinExistence type="predicted"/>
<protein>
    <submittedName>
        <fullName evidence="2">Uncharacterized protein</fullName>
    </submittedName>
</protein>
<dbReference type="Proteomes" id="UP001372834">
    <property type="component" value="Unassembled WGS sequence"/>
</dbReference>
<evidence type="ECO:0000313" key="2">
    <source>
        <dbReference type="EMBL" id="KAK6621269.1"/>
    </source>
</evidence>
<keyword evidence="1" id="KW-0175">Coiled coil</keyword>
<comment type="caution">
    <text evidence="2">The sequence shown here is derived from an EMBL/GenBank/DDBJ whole genome shotgun (WGS) entry which is preliminary data.</text>
</comment>
<dbReference type="EMBL" id="JAWJWE010000039">
    <property type="protein sequence ID" value="KAK6621269.1"/>
    <property type="molecule type" value="Genomic_DNA"/>
</dbReference>
<sequence>MDDKSEINPVLNVLTSRLKIDNIKRKWRSLMSESKINELEKLWKDAHSSFASKLAGLASKNKLNDISKASTVHLTHLQIGEIVDKCKTKSDSSNKLEECADVSQNVNLPEENLQIKTEMEILQKEVANLKDTVDEIKRSTRCPKREFP</sequence>
<name>A0AAN8NT94_POLSC</name>
<gene>
    <name evidence="2" type="ORF">RUM43_011575</name>
</gene>
<dbReference type="AlphaFoldDB" id="A0AAN8NT94"/>
<feature type="coiled-coil region" evidence="1">
    <location>
        <begin position="112"/>
        <end position="139"/>
    </location>
</feature>
<accession>A0AAN8NT94</accession>
<reference evidence="2 3" key="1">
    <citation type="submission" date="2023-10" db="EMBL/GenBank/DDBJ databases">
        <title>Genomes of two closely related lineages of the louse Polyplax serrata with different host specificities.</title>
        <authorList>
            <person name="Martinu J."/>
            <person name="Tarabai H."/>
            <person name="Stefka J."/>
            <person name="Hypsa V."/>
        </authorList>
    </citation>
    <scope>NUCLEOTIDE SEQUENCE [LARGE SCALE GENOMIC DNA]</scope>
    <source>
        <strain evidence="2">HR10_N</strain>
    </source>
</reference>